<dbReference type="GO" id="GO:0106312">
    <property type="term" value="F:methylenetetrahydrofolate reductase (NADH) activity"/>
    <property type="evidence" value="ECO:0007669"/>
    <property type="project" value="UniProtKB-EC"/>
</dbReference>
<dbReference type="PANTHER" id="PTHR45754:SF3">
    <property type="entry name" value="METHYLENETETRAHYDROFOLATE REDUCTASE (NADPH)"/>
    <property type="match status" value="1"/>
</dbReference>
<evidence type="ECO:0000256" key="6">
    <source>
        <dbReference type="ARBA" id="ARBA00023002"/>
    </source>
</evidence>
<dbReference type="GO" id="GO:0071949">
    <property type="term" value="F:FAD binding"/>
    <property type="evidence" value="ECO:0007669"/>
    <property type="project" value="TreeGrafter"/>
</dbReference>
<dbReference type="Gene3D" id="3.20.20.220">
    <property type="match status" value="1"/>
</dbReference>
<comment type="pathway">
    <text evidence="2 8">One-carbon metabolism; tetrahydrofolate interconversion.</text>
</comment>
<evidence type="ECO:0000256" key="4">
    <source>
        <dbReference type="ARBA" id="ARBA00022630"/>
    </source>
</evidence>
<dbReference type="SUPFAM" id="SSF51730">
    <property type="entry name" value="FAD-linked oxidoreductase"/>
    <property type="match status" value="1"/>
</dbReference>
<keyword evidence="5 8" id="KW-0274">FAD</keyword>
<keyword evidence="6 8" id="KW-0560">Oxidoreductase</keyword>
<gene>
    <name evidence="9" type="ORF">EJO69_07340</name>
</gene>
<reference evidence="9 10" key="1">
    <citation type="submission" date="2018-12" db="EMBL/GenBank/DDBJ databases">
        <title>Complete genome sequence of Flaviflexus salsibiostraticola KCTC 33148.</title>
        <authorList>
            <person name="Bae J.-W."/>
        </authorList>
    </citation>
    <scope>NUCLEOTIDE SEQUENCE [LARGE SCALE GENOMIC DNA]</scope>
    <source>
        <strain evidence="9 10">KCTC 33148</strain>
    </source>
</reference>
<name>A0A3S8Z9D9_9ACTO</name>
<dbReference type="PANTHER" id="PTHR45754">
    <property type="entry name" value="METHYLENETETRAHYDROFOLATE REDUCTASE"/>
    <property type="match status" value="1"/>
</dbReference>
<evidence type="ECO:0000256" key="1">
    <source>
        <dbReference type="ARBA" id="ARBA00001974"/>
    </source>
</evidence>
<dbReference type="CDD" id="cd00537">
    <property type="entry name" value="MTHFR"/>
    <property type="match status" value="1"/>
</dbReference>
<dbReference type="Proteomes" id="UP000270021">
    <property type="component" value="Chromosome"/>
</dbReference>
<evidence type="ECO:0000256" key="7">
    <source>
        <dbReference type="ARBA" id="ARBA00048628"/>
    </source>
</evidence>
<dbReference type="GO" id="GO:0005829">
    <property type="term" value="C:cytosol"/>
    <property type="evidence" value="ECO:0007669"/>
    <property type="project" value="TreeGrafter"/>
</dbReference>
<proteinExistence type="inferred from homology"/>
<dbReference type="RefSeq" id="WP_126040626.1">
    <property type="nucleotide sequence ID" value="NZ_CP034438.1"/>
</dbReference>
<dbReference type="OrthoDB" id="9812555at2"/>
<keyword evidence="4 8" id="KW-0285">Flavoprotein</keyword>
<dbReference type="GO" id="GO:0009086">
    <property type="term" value="P:methionine biosynthetic process"/>
    <property type="evidence" value="ECO:0007669"/>
    <property type="project" value="TreeGrafter"/>
</dbReference>
<evidence type="ECO:0000256" key="5">
    <source>
        <dbReference type="ARBA" id="ARBA00022827"/>
    </source>
</evidence>
<evidence type="ECO:0000256" key="8">
    <source>
        <dbReference type="RuleBase" id="RU003862"/>
    </source>
</evidence>
<organism evidence="9 10">
    <name type="scientific">Flaviflexus salsibiostraticola</name>
    <dbReference type="NCBI Taxonomy" id="1282737"/>
    <lineage>
        <taxon>Bacteria</taxon>
        <taxon>Bacillati</taxon>
        <taxon>Actinomycetota</taxon>
        <taxon>Actinomycetes</taxon>
        <taxon>Actinomycetales</taxon>
        <taxon>Actinomycetaceae</taxon>
        <taxon>Flaviflexus</taxon>
    </lineage>
</organism>
<protein>
    <recommendedName>
        <fullName evidence="8">Methylenetetrahydrofolate reductase</fullName>
    </recommendedName>
</protein>
<dbReference type="UniPathway" id="UPA00193"/>
<comment type="similarity">
    <text evidence="3 8">Belongs to the methylenetetrahydrofolate reductase family.</text>
</comment>
<dbReference type="InterPro" id="IPR029041">
    <property type="entry name" value="FAD-linked_oxidoreductase-like"/>
</dbReference>
<keyword evidence="10" id="KW-1185">Reference proteome</keyword>
<dbReference type="GO" id="GO:0035999">
    <property type="term" value="P:tetrahydrofolate interconversion"/>
    <property type="evidence" value="ECO:0007669"/>
    <property type="project" value="UniProtKB-UniPathway"/>
</dbReference>
<evidence type="ECO:0000256" key="2">
    <source>
        <dbReference type="ARBA" id="ARBA00004777"/>
    </source>
</evidence>
<dbReference type="KEGG" id="fsl:EJO69_07340"/>
<sequence length="334" mass="36177">MSSIFGGPLVSFELMPPRNPDNAPKFWGTVKRLMDFRPDFVSVTYGAGGRNADTAHEVIAQLVRHTPVQPIAHFTCVGMSRAGVYEELAKYLRTGVRTFLALRGDPPVGDPDWSPAPDSLQSAVELVAAIREIEEKTCAESPSAALRKAFRPLTIAVAAFPNGNPAAGTNVDDEVNRLLVKQAAGASFAITQLYWDPSVYVDFVARSRRAGVHIPIVPGILPPVESRRLHRTAELTGIVAPRGLLESMEEAERADAESGESTHAYDIGVSYAAWLARQALEAGAPGLHLYTFNRAEPSLDVLRRLGITHDEPDDHALRPVPTASAVSLSPQYQI</sequence>
<evidence type="ECO:0000313" key="10">
    <source>
        <dbReference type="Proteomes" id="UP000270021"/>
    </source>
</evidence>
<accession>A0A3S8Z9D9</accession>
<evidence type="ECO:0000313" key="9">
    <source>
        <dbReference type="EMBL" id="AZN30142.1"/>
    </source>
</evidence>
<dbReference type="InterPro" id="IPR003171">
    <property type="entry name" value="Mehydrof_redctse-like"/>
</dbReference>
<comment type="catalytic activity">
    <reaction evidence="7">
        <text>(6S)-5-methyl-5,6,7,8-tetrahydrofolate + NAD(+) = (6R)-5,10-methylene-5,6,7,8-tetrahydrofolate + NADH + H(+)</text>
        <dbReference type="Rhea" id="RHEA:19821"/>
        <dbReference type="ChEBI" id="CHEBI:15378"/>
        <dbReference type="ChEBI" id="CHEBI:15636"/>
        <dbReference type="ChEBI" id="CHEBI:18608"/>
        <dbReference type="ChEBI" id="CHEBI:57540"/>
        <dbReference type="ChEBI" id="CHEBI:57945"/>
        <dbReference type="EC" id="1.5.1.54"/>
    </reaction>
    <physiologicalReaction direction="right-to-left" evidence="7">
        <dbReference type="Rhea" id="RHEA:19823"/>
    </physiologicalReaction>
</comment>
<evidence type="ECO:0000256" key="3">
    <source>
        <dbReference type="ARBA" id="ARBA00006743"/>
    </source>
</evidence>
<dbReference type="Pfam" id="PF02219">
    <property type="entry name" value="MTHFR"/>
    <property type="match status" value="1"/>
</dbReference>
<comment type="cofactor">
    <cofactor evidence="1 8">
        <name>FAD</name>
        <dbReference type="ChEBI" id="CHEBI:57692"/>
    </cofactor>
</comment>
<dbReference type="EMBL" id="CP034438">
    <property type="protein sequence ID" value="AZN30142.1"/>
    <property type="molecule type" value="Genomic_DNA"/>
</dbReference>
<dbReference type="AlphaFoldDB" id="A0A3S8Z9D9"/>